<dbReference type="Gene3D" id="3.40.50.300">
    <property type="entry name" value="P-loop containing nucleotide triphosphate hydrolases"/>
    <property type="match status" value="1"/>
</dbReference>
<dbReference type="RefSeq" id="WP_183593688.1">
    <property type="nucleotide sequence ID" value="NZ_JACHWR010000002.1"/>
</dbReference>
<gene>
    <name evidence="2" type="ORF">FHU40_003752</name>
</gene>
<organism evidence="2 3">
    <name type="scientific">Nocardioides soli</name>
    <dbReference type="NCBI Taxonomy" id="1036020"/>
    <lineage>
        <taxon>Bacteria</taxon>
        <taxon>Bacillati</taxon>
        <taxon>Actinomycetota</taxon>
        <taxon>Actinomycetes</taxon>
        <taxon>Propionibacteriales</taxon>
        <taxon>Nocardioidaceae</taxon>
        <taxon>Nocardioides</taxon>
    </lineage>
</organism>
<sequence>MTQAQEYARQVHPFPPIDPDKNQLILVVGRKGSGKSAWAYEVFRNWPAIDKLVIDPHGDADPGSDIGTVTVPKLPDQLPIPRRKGEHTVTRWVANPASKTYREDLDRAVALALYPKDRRVLVWIDEAGEVFPSNRTGPHARVLLQQSRHYNTSAIMCCPRPVTIDPLCLAQADRVVMYDVPNPTDVDRMAASIGLEPRYLREQLNETRLRGPYWYTMFDANTHELYRCPPIPLSSGYKHAQQ</sequence>
<comment type="caution">
    <text evidence="2">The sequence shown here is derived from an EMBL/GenBank/DDBJ whole genome shotgun (WGS) entry which is preliminary data.</text>
</comment>
<dbReference type="Proteomes" id="UP000589626">
    <property type="component" value="Unassembled WGS sequence"/>
</dbReference>
<dbReference type="SUPFAM" id="SSF52540">
    <property type="entry name" value="P-loop containing nucleoside triphosphate hydrolases"/>
    <property type="match status" value="1"/>
</dbReference>
<dbReference type="InterPro" id="IPR027417">
    <property type="entry name" value="P-loop_NTPase"/>
</dbReference>
<evidence type="ECO:0000313" key="2">
    <source>
        <dbReference type="EMBL" id="MBB3043934.1"/>
    </source>
</evidence>
<evidence type="ECO:0000313" key="3">
    <source>
        <dbReference type="Proteomes" id="UP000589626"/>
    </source>
</evidence>
<dbReference type="AlphaFoldDB" id="A0A7W4VYX9"/>
<feature type="region of interest" description="Disordered" evidence="1">
    <location>
        <begin position="61"/>
        <end position="81"/>
    </location>
</feature>
<keyword evidence="3" id="KW-1185">Reference proteome</keyword>
<proteinExistence type="predicted"/>
<dbReference type="EMBL" id="JACHWR010000002">
    <property type="protein sequence ID" value="MBB3043934.1"/>
    <property type="molecule type" value="Genomic_DNA"/>
</dbReference>
<protein>
    <submittedName>
        <fullName evidence="2">Uncharacterized protein</fullName>
    </submittedName>
</protein>
<name>A0A7W4VYX9_9ACTN</name>
<accession>A0A7W4VYX9</accession>
<reference evidence="2 3" key="1">
    <citation type="submission" date="2020-08" db="EMBL/GenBank/DDBJ databases">
        <title>Sequencing the genomes of 1000 actinobacteria strains.</title>
        <authorList>
            <person name="Klenk H.-P."/>
        </authorList>
    </citation>
    <scope>NUCLEOTIDE SEQUENCE [LARGE SCALE GENOMIC DNA]</scope>
    <source>
        <strain evidence="2 3">DSM 105498</strain>
    </source>
</reference>
<evidence type="ECO:0000256" key="1">
    <source>
        <dbReference type="SAM" id="MobiDB-lite"/>
    </source>
</evidence>